<keyword evidence="5 10" id="KW-0443">Lipid metabolism</keyword>
<organism evidence="11 12">
    <name type="scientific">Lancefieldella parvula</name>
    <dbReference type="NCBI Taxonomy" id="1382"/>
    <lineage>
        <taxon>Bacteria</taxon>
        <taxon>Bacillati</taxon>
        <taxon>Actinomycetota</taxon>
        <taxon>Coriobacteriia</taxon>
        <taxon>Coriobacteriales</taxon>
        <taxon>Atopobiaceae</taxon>
        <taxon>Lancefieldella</taxon>
    </lineage>
</organism>
<comment type="catalytic activity">
    <reaction evidence="1 10">
        <text>a fatty acyl-[ACP] + phosphate = an acyl phosphate + holo-[ACP]</text>
        <dbReference type="Rhea" id="RHEA:42292"/>
        <dbReference type="Rhea" id="RHEA-COMP:9685"/>
        <dbReference type="Rhea" id="RHEA-COMP:14125"/>
        <dbReference type="ChEBI" id="CHEBI:43474"/>
        <dbReference type="ChEBI" id="CHEBI:59918"/>
        <dbReference type="ChEBI" id="CHEBI:64479"/>
        <dbReference type="ChEBI" id="CHEBI:138651"/>
        <dbReference type="EC" id="2.3.1.274"/>
    </reaction>
</comment>
<evidence type="ECO:0000256" key="6">
    <source>
        <dbReference type="ARBA" id="ARBA00023209"/>
    </source>
</evidence>
<dbReference type="PIRSF" id="PIRSF002465">
    <property type="entry name" value="Phsphlp_syn_PlsX"/>
    <property type="match status" value="1"/>
</dbReference>
<dbReference type="GO" id="GO:0005737">
    <property type="term" value="C:cytoplasm"/>
    <property type="evidence" value="ECO:0007669"/>
    <property type="project" value="UniProtKB-SubCell"/>
</dbReference>
<keyword evidence="11" id="KW-0012">Acyltransferase</keyword>
<name>A0A9E7DB89_9ACTN</name>
<protein>
    <recommendedName>
        <fullName evidence="8 10">Phosphate acyltransferase</fullName>
        <ecNumber evidence="8 10">2.3.1.274</ecNumber>
    </recommendedName>
    <alternativeName>
        <fullName evidence="10">Acyl-ACP phosphotransacylase</fullName>
    </alternativeName>
    <alternativeName>
        <fullName evidence="10">Acyl-[acyl-carrier-protein]--phosphate acyltransferase</fullName>
    </alternativeName>
    <alternativeName>
        <fullName evidence="10">Phosphate-acyl-ACP acyltransferase</fullName>
    </alternativeName>
</protein>
<dbReference type="EMBL" id="CP097092">
    <property type="protein sequence ID" value="UQF77604.1"/>
    <property type="molecule type" value="Genomic_DNA"/>
</dbReference>
<reference evidence="11" key="1">
    <citation type="submission" date="2022-05" db="EMBL/GenBank/DDBJ databases">
        <title>Using nanopore sequencing to obtain complete genomes from saliva samples.</title>
        <authorList>
            <person name="Baker J.L."/>
        </authorList>
    </citation>
    <scope>NUCLEOTIDE SEQUENCE</scope>
    <source>
        <strain evidence="11">JCVI-JB-Lp32</strain>
    </source>
</reference>
<comment type="function">
    <text evidence="10">Catalyzes the reversible formation of acyl-phosphate (acyl-PO(4)) from acyl-[acyl-carrier-protein] (acyl-ACP). This enzyme utilizes acyl-ACP as fatty acyl donor, but not acyl-CoA.</text>
</comment>
<evidence type="ECO:0000256" key="8">
    <source>
        <dbReference type="ARBA" id="ARBA00024069"/>
    </source>
</evidence>
<keyword evidence="4 10" id="KW-0808">Transferase</keyword>
<dbReference type="Proteomes" id="UP000831562">
    <property type="component" value="Chromosome"/>
</dbReference>
<dbReference type="Gene3D" id="3.40.718.10">
    <property type="entry name" value="Isopropylmalate Dehydrogenase"/>
    <property type="match status" value="1"/>
</dbReference>
<comment type="pathway">
    <text evidence="10">Lipid metabolism; phospholipid metabolism.</text>
</comment>
<dbReference type="GO" id="GO:0006633">
    <property type="term" value="P:fatty acid biosynthetic process"/>
    <property type="evidence" value="ECO:0007669"/>
    <property type="project" value="UniProtKB-UniRule"/>
</dbReference>
<gene>
    <name evidence="10 11" type="primary">plsX</name>
    <name evidence="11" type="ORF">M3I19_04720</name>
</gene>
<keyword evidence="3 10" id="KW-0444">Lipid biosynthesis</keyword>
<comment type="similarity">
    <text evidence="10">Belongs to the PlsX family.</text>
</comment>
<dbReference type="SUPFAM" id="SSF53659">
    <property type="entry name" value="Isocitrate/Isopropylmalate dehydrogenase-like"/>
    <property type="match status" value="1"/>
</dbReference>
<dbReference type="InterPro" id="IPR003664">
    <property type="entry name" value="FA_synthesis"/>
</dbReference>
<dbReference type="GO" id="GO:0043811">
    <property type="term" value="F:phosphate:acyl-[acyl carrier protein] acyltransferase activity"/>
    <property type="evidence" value="ECO:0007669"/>
    <property type="project" value="UniProtKB-UniRule"/>
</dbReference>
<dbReference type="HAMAP" id="MF_00019">
    <property type="entry name" value="PlsX"/>
    <property type="match status" value="1"/>
</dbReference>
<evidence type="ECO:0000313" key="11">
    <source>
        <dbReference type="EMBL" id="UQF77604.1"/>
    </source>
</evidence>
<dbReference type="PANTHER" id="PTHR30100">
    <property type="entry name" value="FATTY ACID/PHOSPHOLIPID SYNTHESIS PROTEIN PLSX"/>
    <property type="match status" value="1"/>
</dbReference>
<dbReference type="GO" id="GO:0008654">
    <property type="term" value="P:phospholipid biosynthetic process"/>
    <property type="evidence" value="ECO:0007669"/>
    <property type="project" value="UniProtKB-KW"/>
</dbReference>
<accession>A0A9E7DB89</accession>
<evidence type="ECO:0000256" key="3">
    <source>
        <dbReference type="ARBA" id="ARBA00022516"/>
    </source>
</evidence>
<dbReference type="NCBIfam" id="TIGR00182">
    <property type="entry name" value="plsX"/>
    <property type="match status" value="1"/>
</dbReference>
<comment type="subunit">
    <text evidence="9 10">Homodimer. Probably interacts with PlsY.</text>
</comment>
<evidence type="ECO:0000313" key="12">
    <source>
        <dbReference type="Proteomes" id="UP000831562"/>
    </source>
</evidence>
<dbReference type="PANTHER" id="PTHR30100:SF1">
    <property type="entry name" value="PHOSPHATE ACYLTRANSFERASE"/>
    <property type="match status" value="1"/>
</dbReference>
<dbReference type="InterPro" id="IPR012281">
    <property type="entry name" value="Phospholipid_synth_PlsX-like"/>
</dbReference>
<keyword evidence="7 10" id="KW-1208">Phospholipid metabolism</keyword>
<proteinExistence type="inferred from homology"/>
<dbReference type="EC" id="2.3.1.274" evidence="8 10"/>
<evidence type="ECO:0000256" key="7">
    <source>
        <dbReference type="ARBA" id="ARBA00023264"/>
    </source>
</evidence>
<evidence type="ECO:0000256" key="5">
    <source>
        <dbReference type="ARBA" id="ARBA00023098"/>
    </source>
</evidence>
<comment type="subcellular location">
    <subcellularLocation>
        <location evidence="10">Cytoplasm</location>
    </subcellularLocation>
    <text evidence="10">Associated with the membrane possibly through PlsY.</text>
</comment>
<keyword evidence="6 10" id="KW-0594">Phospholipid biosynthesis</keyword>
<evidence type="ECO:0000256" key="4">
    <source>
        <dbReference type="ARBA" id="ARBA00022679"/>
    </source>
</evidence>
<dbReference type="AlphaFoldDB" id="A0A9E7DB89"/>
<evidence type="ECO:0000256" key="9">
    <source>
        <dbReference type="ARBA" id="ARBA00046608"/>
    </source>
</evidence>
<sequence length="327" mass="33348">MPVICVDVMGSDQSPEVVLEGVRMALEKDKELEVLLAGADEFVTPFANKHNRAKALVTTEVIAMSEHPANAVRQKKDASIVRAAQAVKAGEADGLFSAGSTGAVLTAATFGIGRIKGVKRPALTLILPGLGGHKTVFLDTGANADVRPEVLVQFAQMGKAFANASLGIENPTIGLLCNGSEETKGSELALSYHAALAEAAINFGGNAEGTDILGSRFDVIVTDGFTGNVALKSIESTGKFIMSSLKDAINSSKKAAFGALLLKDALKATAAELSGDSVGGAFLLGVSAPVLKGHGATSSSAVCAGTLSAANAVRANLIEKISSSIQL</sequence>
<evidence type="ECO:0000256" key="2">
    <source>
        <dbReference type="ARBA" id="ARBA00022490"/>
    </source>
</evidence>
<evidence type="ECO:0000256" key="1">
    <source>
        <dbReference type="ARBA" id="ARBA00001232"/>
    </source>
</evidence>
<keyword evidence="2 10" id="KW-0963">Cytoplasm</keyword>
<dbReference type="Pfam" id="PF02504">
    <property type="entry name" value="FA_synthesis"/>
    <property type="match status" value="1"/>
</dbReference>
<evidence type="ECO:0000256" key="10">
    <source>
        <dbReference type="HAMAP-Rule" id="MF_00019"/>
    </source>
</evidence>